<dbReference type="InterPro" id="IPR001969">
    <property type="entry name" value="Aspartic_peptidase_AS"/>
</dbReference>
<feature type="transmembrane region" description="Helical" evidence="10">
    <location>
        <begin position="78"/>
        <end position="102"/>
    </location>
</feature>
<name>A0A1L6ZLR0_BACIA</name>
<dbReference type="EMBL" id="CP015607">
    <property type="protein sequence ID" value="APT47478.1"/>
    <property type="molecule type" value="Genomic_DNA"/>
</dbReference>
<feature type="transmembrane region" description="Helical" evidence="10">
    <location>
        <begin position="45"/>
        <end position="66"/>
    </location>
</feature>
<dbReference type="Pfam" id="PF02386">
    <property type="entry name" value="TrkH"/>
    <property type="match status" value="1"/>
</dbReference>
<gene>
    <name evidence="11" type="ORF">BSA145_17390</name>
</gene>
<sequence length="445" mass="49423">MFKYDHFLKKPVKLTPPQILLFGFLTVIVIGAFFLTLPFSTVEPISIIDAFFTAVSATTVTGLAVVDTGTTFTLIGQIVIMLMMQIGGLGFLTLAVMVILLFGKKVGLRERLLVQEAFNLTNIGGVVRLIKVLFIFSMTFELMATCLLSFRWIPEYGFLKGIYISLFHAISAFNNAGFSLFSNSLMNYVHDPLINLTITFLFIIGGLGFTVIFDIWNKRRFKLLSVHSKLMITGTLITNGVALLLIFLMEFGNPHTLGPMNLLDKFWASYFQAVTPRTAGFNSLDIAHMHESSLTLMMLLMFIGAGSASTGSGIKLTTMMIILISVLHFLKGNKEPVIYRRTIKHDVVIKALSISFISLCFVFITIFLLTMTEKAPFIDIVFETFSAFGTVGLSMGLTPDLTFLGKVILAILMFIGRVGSLTIVFIFMKRTKSPIRYPEGEVFVG</sequence>
<dbReference type="PANTHER" id="PTHR32024">
    <property type="entry name" value="TRK SYSTEM POTASSIUM UPTAKE PROTEIN TRKG-RELATED"/>
    <property type="match status" value="1"/>
</dbReference>
<evidence type="ECO:0000256" key="7">
    <source>
        <dbReference type="ARBA" id="ARBA00022989"/>
    </source>
</evidence>
<feature type="transmembrane region" description="Helical" evidence="10">
    <location>
        <begin position="299"/>
        <end position="327"/>
    </location>
</feature>
<evidence type="ECO:0000256" key="10">
    <source>
        <dbReference type="SAM" id="Phobius"/>
    </source>
</evidence>
<dbReference type="GO" id="GO:0004190">
    <property type="term" value="F:aspartic-type endopeptidase activity"/>
    <property type="evidence" value="ECO:0007669"/>
    <property type="project" value="InterPro"/>
</dbReference>
<dbReference type="GO" id="GO:0006508">
    <property type="term" value="P:proteolysis"/>
    <property type="evidence" value="ECO:0007669"/>
    <property type="project" value="InterPro"/>
</dbReference>
<dbReference type="GO" id="GO:0005886">
    <property type="term" value="C:plasma membrane"/>
    <property type="evidence" value="ECO:0007669"/>
    <property type="project" value="UniProtKB-SubCell"/>
</dbReference>
<reference evidence="11 12" key="1">
    <citation type="submission" date="2016-05" db="EMBL/GenBank/DDBJ databases">
        <title>Complete Genome and Methylome Analysis of Psychrotrophic Bacterial Isolates from Antarctic Lake Untersee.</title>
        <authorList>
            <person name="Fomenkov A."/>
            <person name="Akimov V.N."/>
            <person name="Vasilyeva L.V."/>
            <person name="Andersen D."/>
            <person name="Vincze T."/>
            <person name="Roberts R.J."/>
        </authorList>
    </citation>
    <scope>NUCLEOTIDE SEQUENCE [LARGE SCALE GENOMIC DNA]</scope>
    <source>
        <strain evidence="11 12">U14-5</strain>
    </source>
</reference>
<dbReference type="PROSITE" id="PS00141">
    <property type="entry name" value="ASP_PROTEASE"/>
    <property type="match status" value="1"/>
</dbReference>
<dbReference type="GO" id="GO:0015379">
    <property type="term" value="F:potassium:chloride symporter activity"/>
    <property type="evidence" value="ECO:0007669"/>
    <property type="project" value="InterPro"/>
</dbReference>
<dbReference type="PANTHER" id="PTHR32024:SF1">
    <property type="entry name" value="KTR SYSTEM POTASSIUM UPTAKE PROTEIN B"/>
    <property type="match status" value="1"/>
</dbReference>
<evidence type="ECO:0000313" key="11">
    <source>
        <dbReference type="EMBL" id="APT47478.1"/>
    </source>
</evidence>
<evidence type="ECO:0000313" key="12">
    <source>
        <dbReference type="Proteomes" id="UP000185426"/>
    </source>
</evidence>
<evidence type="ECO:0000256" key="2">
    <source>
        <dbReference type="ARBA" id="ARBA00022448"/>
    </source>
</evidence>
<evidence type="ECO:0000256" key="6">
    <source>
        <dbReference type="ARBA" id="ARBA00022958"/>
    </source>
</evidence>
<keyword evidence="2" id="KW-0813">Transport</keyword>
<feature type="transmembrane region" description="Helical" evidence="10">
    <location>
        <begin position="347"/>
        <end position="369"/>
    </location>
</feature>
<dbReference type="InterPro" id="IPR004772">
    <property type="entry name" value="TrkH"/>
</dbReference>
<keyword evidence="4" id="KW-0633">Potassium transport</keyword>
<keyword evidence="8" id="KW-0406">Ion transport</keyword>
<feature type="transmembrane region" description="Helical" evidence="10">
    <location>
        <begin position="228"/>
        <end position="249"/>
    </location>
</feature>
<feature type="transmembrane region" description="Helical" evidence="10">
    <location>
        <begin position="403"/>
        <end position="427"/>
    </location>
</feature>
<dbReference type="RefSeq" id="WP_075623225.1">
    <property type="nucleotide sequence ID" value="NZ_CP015607.1"/>
</dbReference>
<keyword evidence="3" id="KW-1003">Cell membrane</keyword>
<feature type="transmembrane region" description="Helical" evidence="10">
    <location>
        <begin position="129"/>
        <end position="150"/>
    </location>
</feature>
<evidence type="ECO:0000256" key="1">
    <source>
        <dbReference type="ARBA" id="ARBA00004651"/>
    </source>
</evidence>
<comment type="subcellular location">
    <subcellularLocation>
        <location evidence="1">Cell membrane</location>
        <topology evidence="1">Multi-pass membrane protein</topology>
    </subcellularLocation>
</comment>
<organism evidence="11 12">
    <name type="scientific">Bacillus safensis</name>
    <dbReference type="NCBI Taxonomy" id="561879"/>
    <lineage>
        <taxon>Bacteria</taxon>
        <taxon>Bacillati</taxon>
        <taxon>Bacillota</taxon>
        <taxon>Bacilli</taxon>
        <taxon>Bacillales</taxon>
        <taxon>Bacillaceae</taxon>
        <taxon>Bacillus</taxon>
    </lineage>
</organism>
<feature type="transmembrane region" description="Helical" evidence="10">
    <location>
        <begin position="20"/>
        <end position="39"/>
    </location>
</feature>
<proteinExistence type="predicted"/>
<evidence type="ECO:0000256" key="3">
    <source>
        <dbReference type="ARBA" id="ARBA00022475"/>
    </source>
</evidence>
<evidence type="ECO:0000256" key="8">
    <source>
        <dbReference type="ARBA" id="ARBA00023065"/>
    </source>
</evidence>
<keyword evidence="7 10" id="KW-1133">Transmembrane helix</keyword>
<dbReference type="InterPro" id="IPR003445">
    <property type="entry name" value="Cat_transpt"/>
</dbReference>
<feature type="transmembrane region" description="Helical" evidence="10">
    <location>
        <begin position="193"/>
        <end position="216"/>
    </location>
</feature>
<feature type="transmembrane region" description="Helical" evidence="10">
    <location>
        <begin position="162"/>
        <end position="181"/>
    </location>
</feature>
<accession>A0A1L6ZLR0</accession>
<keyword evidence="9 10" id="KW-0472">Membrane</keyword>
<keyword evidence="5 10" id="KW-0812">Transmembrane</keyword>
<evidence type="ECO:0000256" key="9">
    <source>
        <dbReference type="ARBA" id="ARBA00023136"/>
    </source>
</evidence>
<protein>
    <submittedName>
        <fullName evidence="11">Ktr system potassium transporter B</fullName>
    </submittedName>
</protein>
<dbReference type="NCBIfam" id="TIGR00933">
    <property type="entry name" value="2a38"/>
    <property type="match status" value="1"/>
</dbReference>
<dbReference type="Proteomes" id="UP000185426">
    <property type="component" value="Chromosome"/>
</dbReference>
<dbReference type="AlphaFoldDB" id="A0A1L6ZLR0"/>
<evidence type="ECO:0000256" key="5">
    <source>
        <dbReference type="ARBA" id="ARBA00022692"/>
    </source>
</evidence>
<evidence type="ECO:0000256" key="4">
    <source>
        <dbReference type="ARBA" id="ARBA00022538"/>
    </source>
</evidence>
<keyword evidence="6" id="KW-0630">Potassium</keyword>